<dbReference type="EMBL" id="BQNB010014835">
    <property type="protein sequence ID" value="GJT32943.1"/>
    <property type="molecule type" value="Genomic_DNA"/>
</dbReference>
<comment type="caution">
    <text evidence="1">The sequence shown here is derived from an EMBL/GenBank/DDBJ whole genome shotgun (WGS) entry which is preliminary data.</text>
</comment>
<protein>
    <submittedName>
        <fullName evidence="1">Uncharacterized protein</fullName>
    </submittedName>
</protein>
<keyword evidence="2" id="KW-1185">Reference proteome</keyword>
<name>A0ABQ5D373_9ASTR</name>
<evidence type="ECO:0000313" key="1">
    <source>
        <dbReference type="EMBL" id="GJT32943.1"/>
    </source>
</evidence>
<dbReference type="Proteomes" id="UP001151760">
    <property type="component" value="Unassembled WGS sequence"/>
</dbReference>
<sequence>MAQQQPQQIISSDLFIPANKRYDLADANKKTDLVNPSSTDNNNDGFVEPFTFTAMLPLFLDELCYAIRIRLAGQINEYYHRIENDEVVRSLFNYGKKKELSRLRIPKWTLTEEMKLTRYCQLYALAFRVEVPMTQS</sequence>
<reference evidence="1" key="2">
    <citation type="submission" date="2022-01" db="EMBL/GenBank/DDBJ databases">
        <authorList>
            <person name="Yamashiro T."/>
            <person name="Shiraishi A."/>
            <person name="Satake H."/>
            <person name="Nakayama K."/>
        </authorList>
    </citation>
    <scope>NUCLEOTIDE SEQUENCE</scope>
</reference>
<accession>A0ABQ5D373</accession>
<proteinExistence type="predicted"/>
<reference evidence="1" key="1">
    <citation type="journal article" date="2022" name="Int. J. Mol. Sci.">
        <title>Draft Genome of Tanacetum Coccineum: Genomic Comparison of Closely Related Tanacetum-Family Plants.</title>
        <authorList>
            <person name="Yamashiro T."/>
            <person name="Shiraishi A."/>
            <person name="Nakayama K."/>
            <person name="Satake H."/>
        </authorList>
    </citation>
    <scope>NUCLEOTIDE SEQUENCE</scope>
</reference>
<gene>
    <name evidence="1" type="ORF">Tco_0923362</name>
</gene>
<evidence type="ECO:0000313" key="2">
    <source>
        <dbReference type="Proteomes" id="UP001151760"/>
    </source>
</evidence>
<organism evidence="1 2">
    <name type="scientific">Tanacetum coccineum</name>
    <dbReference type="NCBI Taxonomy" id="301880"/>
    <lineage>
        <taxon>Eukaryota</taxon>
        <taxon>Viridiplantae</taxon>
        <taxon>Streptophyta</taxon>
        <taxon>Embryophyta</taxon>
        <taxon>Tracheophyta</taxon>
        <taxon>Spermatophyta</taxon>
        <taxon>Magnoliopsida</taxon>
        <taxon>eudicotyledons</taxon>
        <taxon>Gunneridae</taxon>
        <taxon>Pentapetalae</taxon>
        <taxon>asterids</taxon>
        <taxon>campanulids</taxon>
        <taxon>Asterales</taxon>
        <taxon>Asteraceae</taxon>
        <taxon>Asteroideae</taxon>
        <taxon>Anthemideae</taxon>
        <taxon>Anthemidinae</taxon>
        <taxon>Tanacetum</taxon>
    </lineage>
</organism>